<feature type="domain" description="Solute-binding protein family 5" evidence="6">
    <location>
        <begin position="94"/>
        <end position="481"/>
    </location>
</feature>
<dbReference type="PROSITE" id="PS51257">
    <property type="entry name" value="PROKAR_LIPOPROTEIN"/>
    <property type="match status" value="1"/>
</dbReference>
<feature type="signal peptide" evidence="5">
    <location>
        <begin position="1"/>
        <end position="24"/>
    </location>
</feature>
<dbReference type="OrthoDB" id="137511at2"/>
<comment type="similarity">
    <text evidence="2">Belongs to the bacterial solute-binding protein 5 family.</text>
</comment>
<dbReference type="EMBL" id="QKUF01000055">
    <property type="protein sequence ID" value="PZW18239.1"/>
    <property type="molecule type" value="Genomic_DNA"/>
</dbReference>
<evidence type="ECO:0000256" key="4">
    <source>
        <dbReference type="ARBA" id="ARBA00022729"/>
    </source>
</evidence>
<keyword evidence="4 5" id="KW-0732">Signal</keyword>
<dbReference type="GO" id="GO:0043190">
    <property type="term" value="C:ATP-binding cassette (ABC) transporter complex"/>
    <property type="evidence" value="ECO:0007669"/>
    <property type="project" value="InterPro"/>
</dbReference>
<evidence type="ECO:0000256" key="5">
    <source>
        <dbReference type="SAM" id="SignalP"/>
    </source>
</evidence>
<evidence type="ECO:0000313" key="8">
    <source>
        <dbReference type="Proteomes" id="UP000248806"/>
    </source>
</evidence>
<gene>
    <name evidence="7" type="ORF">EI42_06277</name>
</gene>
<dbReference type="GO" id="GO:1904680">
    <property type="term" value="F:peptide transmembrane transporter activity"/>
    <property type="evidence" value="ECO:0007669"/>
    <property type="project" value="TreeGrafter"/>
</dbReference>
<dbReference type="SUPFAM" id="SSF53850">
    <property type="entry name" value="Periplasmic binding protein-like II"/>
    <property type="match status" value="1"/>
</dbReference>
<sequence length="580" mass="65237">MHVRKKTRLILPVLFCLFSMLIVACGGGNTGTQQTTNGNGPQDMAKDQIYVSPYVGSSDVKTLDPALTTDAGSGAMIQMMFTGLVEFDDDLHIKKTMAEDYHLESDGLTWVFKLRPNLKFSNGDPLTSEDVIWSIDRALDPQTKSTVAGAYMGLIKGADERVEGKRDTLKDYSLFAPDPSTVKIVTAKKAAYFLQALTYPTSYTVNRKVVEKYGNRWTEHINEGAGSGPFTLTKWQHGVRIDFEPNQNYFGEKPLLKKVVRPFYKTSETAWKAYQSNQLMSSGVPAAYTEQAKGLPKNQYWQVPQLWIEYLTMNYLVKPFDNIKVRQGVWLAINRDQISHNINKDRTIPTIHFVPEGQPGYNENLTGPAGVKDTKGNPELAKKLFDEGLKESNMTRESLGTIHFTVSTASAAGKQEVEAIQQMLQKTLDVTVQIDDVDYNKYLSLTNDTAGNPKGLQMWLHGWVADYPDPQDWLTLLFADPTQNRWNYGVTPEQKANQELMKKADQETDETKRMQMYHEAEQQLANHAAWVPIDQVLASGVRKPCVKGIKDNAMGQTHPDSWSKIYISNDSTCANVSQYR</sequence>
<dbReference type="Proteomes" id="UP000248806">
    <property type="component" value="Unassembled WGS sequence"/>
</dbReference>
<dbReference type="GO" id="GO:0042597">
    <property type="term" value="C:periplasmic space"/>
    <property type="evidence" value="ECO:0007669"/>
    <property type="project" value="UniProtKB-ARBA"/>
</dbReference>
<dbReference type="GO" id="GO:0030313">
    <property type="term" value="C:cell envelope"/>
    <property type="evidence" value="ECO:0007669"/>
    <property type="project" value="UniProtKB-SubCell"/>
</dbReference>
<dbReference type="CDD" id="cd08504">
    <property type="entry name" value="PBP2_OppA"/>
    <property type="match status" value="1"/>
</dbReference>
<evidence type="ECO:0000313" key="7">
    <source>
        <dbReference type="EMBL" id="PZW18239.1"/>
    </source>
</evidence>
<dbReference type="InterPro" id="IPR000914">
    <property type="entry name" value="SBP_5_dom"/>
</dbReference>
<dbReference type="PANTHER" id="PTHR30290">
    <property type="entry name" value="PERIPLASMIC BINDING COMPONENT OF ABC TRANSPORTER"/>
    <property type="match status" value="1"/>
</dbReference>
<dbReference type="InterPro" id="IPR030678">
    <property type="entry name" value="Peptide/Ni-bd"/>
</dbReference>
<evidence type="ECO:0000256" key="2">
    <source>
        <dbReference type="ARBA" id="ARBA00005695"/>
    </source>
</evidence>
<comment type="caution">
    <text evidence="7">The sequence shown here is derived from an EMBL/GenBank/DDBJ whole genome shotgun (WGS) entry which is preliminary data.</text>
</comment>
<dbReference type="Gene3D" id="3.40.190.10">
    <property type="entry name" value="Periplasmic binding protein-like II"/>
    <property type="match status" value="1"/>
</dbReference>
<dbReference type="AlphaFoldDB" id="A0A326TR04"/>
<dbReference type="PIRSF" id="PIRSF002741">
    <property type="entry name" value="MppA"/>
    <property type="match status" value="1"/>
</dbReference>
<name>A0A326TR04_THEHA</name>
<evidence type="ECO:0000256" key="3">
    <source>
        <dbReference type="ARBA" id="ARBA00022448"/>
    </source>
</evidence>
<proteinExistence type="inferred from homology"/>
<keyword evidence="3" id="KW-0813">Transport</keyword>
<keyword evidence="8" id="KW-1185">Reference proteome</keyword>
<evidence type="ECO:0000259" key="6">
    <source>
        <dbReference type="Pfam" id="PF00496"/>
    </source>
</evidence>
<dbReference type="InterPro" id="IPR039424">
    <property type="entry name" value="SBP_5"/>
</dbReference>
<comment type="subcellular location">
    <subcellularLocation>
        <location evidence="1">Cell envelope</location>
    </subcellularLocation>
</comment>
<dbReference type="Pfam" id="PF00496">
    <property type="entry name" value="SBP_bac_5"/>
    <property type="match status" value="1"/>
</dbReference>
<organism evidence="7 8">
    <name type="scientific">Thermosporothrix hazakensis</name>
    <dbReference type="NCBI Taxonomy" id="644383"/>
    <lineage>
        <taxon>Bacteria</taxon>
        <taxon>Bacillati</taxon>
        <taxon>Chloroflexota</taxon>
        <taxon>Ktedonobacteria</taxon>
        <taxon>Ktedonobacterales</taxon>
        <taxon>Thermosporotrichaceae</taxon>
        <taxon>Thermosporothrix</taxon>
    </lineage>
</organism>
<protein>
    <submittedName>
        <fullName evidence="7">Peptide/nickel transport system substrate-binding protein/oligopeptide transport system substrate-binding protein</fullName>
    </submittedName>
</protein>
<dbReference type="RefSeq" id="WP_111326686.1">
    <property type="nucleotide sequence ID" value="NZ_BIFX01000001.1"/>
</dbReference>
<reference evidence="7 8" key="1">
    <citation type="submission" date="2018-06" db="EMBL/GenBank/DDBJ databases">
        <title>Genomic Encyclopedia of Archaeal and Bacterial Type Strains, Phase II (KMG-II): from individual species to whole genera.</title>
        <authorList>
            <person name="Goeker M."/>
        </authorList>
    </citation>
    <scope>NUCLEOTIDE SEQUENCE [LARGE SCALE GENOMIC DNA]</scope>
    <source>
        <strain evidence="7 8">ATCC BAA-1881</strain>
    </source>
</reference>
<dbReference type="Gene3D" id="3.90.76.10">
    <property type="entry name" value="Dipeptide-binding Protein, Domain 1"/>
    <property type="match status" value="1"/>
</dbReference>
<dbReference type="PANTHER" id="PTHR30290:SF10">
    <property type="entry name" value="PERIPLASMIC OLIGOPEPTIDE-BINDING PROTEIN-RELATED"/>
    <property type="match status" value="1"/>
</dbReference>
<dbReference type="GO" id="GO:0015833">
    <property type="term" value="P:peptide transport"/>
    <property type="evidence" value="ECO:0007669"/>
    <property type="project" value="TreeGrafter"/>
</dbReference>
<accession>A0A326TR04</accession>
<evidence type="ECO:0000256" key="1">
    <source>
        <dbReference type="ARBA" id="ARBA00004196"/>
    </source>
</evidence>
<dbReference type="Gene3D" id="3.10.105.10">
    <property type="entry name" value="Dipeptide-binding Protein, Domain 3"/>
    <property type="match status" value="1"/>
</dbReference>
<feature type="chain" id="PRO_5016307836" evidence="5">
    <location>
        <begin position="25"/>
        <end position="580"/>
    </location>
</feature>